<organism evidence="1 2">
    <name type="scientific">Platanthera zijinensis</name>
    <dbReference type="NCBI Taxonomy" id="2320716"/>
    <lineage>
        <taxon>Eukaryota</taxon>
        <taxon>Viridiplantae</taxon>
        <taxon>Streptophyta</taxon>
        <taxon>Embryophyta</taxon>
        <taxon>Tracheophyta</taxon>
        <taxon>Spermatophyta</taxon>
        <taxon>Magnoliopsida</taxon>
        <taxon>Liliopsida</taxon>
        <taxon>Asparagales</taxon>
        <taxon>Orchidaceae</taxon>
        <taxon>Orchidoideae</taxon>
        <taxon>Orchideae</taxon>
        <taxon>Orchidinae</taxon>
        <taxon>Platanthera</taxon>
    </lineage>
</organism>
<evidence type="ECO:0000313" key="2">
    <source>
        <dbReference type="Proteomes" id="UP001418222"/>
    </source>
</evidence>
<protein>
    <submittedName>
        <fullName evidence="1">Uncharacterized protein</fullName>
    </submittedName>
</protein>
<reference evidence="1 2" key="1">
    <citation type="journal article" date="2022" name="Nat. Plants">
        <title>Genomes of leafy and leafless Platanthera orchids illuminate the evolution of mycoheterotrophy.</title>
        <authorList>
            <person name="Li M.H."/>
            <person name="Liu K.W."/>
            <person name="Li Z."/>
            <person name="Lu H.C."/>
            <person name="Ye Q.L."/>
            <person name="Zhang D."/>
            <person name="Wang J.Y."/>
            <person name="Li Y.F."/>
            <person name="Zhong Z.M."/>
            <person name="Liu X."/>
            <person name="Yu X."/>
            <person name="Liu D.K."/>
            <person name="Tu X.D."/>
            <person name="Liu B."/>
            <person name="Hao Y."/>
            <person name="Liao X.Y."/>
            <person name="Jiang Y.T."/>
            <person name="Sun W.H."/>
            <person name="Chen J."/>
            <person name="Chen Y.Q."/>
            <person name="Ai Y."/>
            <person name="Zhai J.W."/>
            <person name="Wu S.S."/>
            <person name="Zhou Z."/>
            <person name="Hsiao Y.Y."/>
            <person name="Wu W.L."/>
            <person name="Chen Y.Y."/>
            <person name="Lin Y.F."/>
            <person name="Hsu J.L."/>
            <person name="Li C.Y."/>
            <person name="Wang Z.W."/>
            <person name="Zhao X."/>
            <person name="Zhong W.Y."/>
            <person name="Ma X.K."/>
            <person name="Ma L."/>
            <person name="Huang J."/>
            <person name="Chen G.Z."/>
            <person name="Huang M.Z."/>
            <person name="Huang L."/>
            <person name="Peng D.H."/>
            <person name="Luo Y.B."/>
            <person name="Zou S.Q."/>
            <person name="Chen S.P."/>
            <person name="Lan S."/>
            <person name="Tsai W.C."/>
            <person name="Van de Peer Y."/>
            <person name="Liu Z.J."/>
        </authorList>
    </citation>
    <scope>NUCLEOTIDE SEQUENCE [LARGE SCALE GENOMIC DNA]</scope>
    <source>
        <strain evidence="1">Lor287</strain>
    </source>
</reference>
<dbReference type="Proteomes" id="UP001418222">
    <property type="component" value="Unassembled WGS sequence"/>
</dbReference>
<proteinExistence type="predicted"/>
<name>A0AAP0BLI5_9ASPA</name>
<comment type="caution">
    <text evidence="1">The sequence shown here is derived from an EMBL/GenBank/DDBJ whole genome shotgun (WGS) entry which is preliminary data.</text>
</comment>
<sequence length="91" mass="10110">MLQIKYKIDSQVTTQHKHTTQTRILQTSLLDTSKRVTVKVGSQSDFTKSCSQLLKLLSAKCCSQKAVCQGANPGNFSSQDYLFCPQTSVHN</sequence>
<dbReference type="AlphaFoldDB" id="A0AAP0BLI5"/>
<accession>A0AAP0BLI5</accession>
<gene>
    <name evidence="1" type="ORF">KSP39_PZI010701</name>
</gene>
<dbReference type="EMBL" id="JBBWWQ010000008">
    <property type="protein sequence ID" value="KAK8941139.1"/>
    <property type="molecule type" value="Genomic_DNA"/>
</dbReference>
<evidence type="ECO:0000313" key="1">
    <source>
        <dbReference type="EMBL" id="KAK8941139.1"/>
    </source>
</evidence>
<keyword evidence="2" id="KW-1185">Reference proteome</keyword>